<evidence type="ECO:0000256" key="1">
    <source>
        <dbReference type="SAM" id="Phobius"/>
    </source>
</evidence>
<sequence length="111" mass="11723">MPELLDWRTALHPGRVAIEVHGVAALTFAEWSAGAIAVAAALRRRGLRHGDRVGLLFGARDWTRFAVAYCGVLRAGGVAVPLSDRLAAGQLEYALTHCAATAVVYGDDTPA</sequence>
<comment type="caution">
    <text evidence="3">The sequence shown here is derived from an EMBL/GenBank/DDBJ whole genome shotgun (WGS) entry which is preliminary data.</text>
</comment>
<dbReference type="Pfam" id="PF00501">
    <property type="entry name" value="AMP-binding"/>
    <property type="match status" value="1"/>
</dbReference>
<keyword evidence="1" id="KW-0812">Transmembrane</keyword>
<reference evidence="3 4" key="1">
    <citation type="submission" date="2018-01" db="EMBL/GenBank/DDBJ databases">
        <title>Draft genome sequence of Jishengella sp. NA12.</title>
        <authorList>
            <person name="Sahin N."/>
            <person name="Ay H."/>
            <person name="Saygin H."/>
        </authorList>
    </citation>
    <scope>NUCLEOTIDE SEQUENCE [LARGE SCALE GENOMIC DNA]</scope>
    <source>
        <strain evidence="3 4">NA12</strain>
    </source>
</reference>
<feature type="non-terminal residue" evidence="3">
    <location>
        <position position="111"/>
    </location>
</feature>
<evidence type="ECO:0000259" key="2">
    <source>
        <dbReference type="Pfam" id="PF00501"/>
    </source>
</evidence>
<gene>
    <name evidence="3" type="ORF">C1I95_16280</name>
</gene>
<protein>
    <submittedName>
        <fullName evidence="3">AMP-dependent synthetase</fullName>
    </submittedName>
</protein>
<evidence type="ECO:0000313" key="4">
    <source>
        <dbReference type="Proteomes" id="UP000248924"/>
    </source>
</evidence>
<proteinExistence type="predicted"/>
<feature type="transmembrane region" description="Helical" evidence="1">
    <location>
        <begin position="20"/>
        <end position="42"/>
    </location>
</feature>
<organism evidence="3 4">
    <name type="scientific">Micromonospora craterilacus</name>
    <dbReference type="NCBI Taxonomy" id="1655439"/>
    <lineage>
        <taxon>Bacteria</taxon>
        <taxon>Bacillati</taxon>
        <taxon>Actinomycetota</taxon>
        <taxon>Actinomycetes</taxon>
        <taxon>Micromonosporales</taxon>
        <taxon>Micromonosporaceae</taxon>
        <taxon>Micromonospora</taxon>
    </lineage>
</organism>
<evidence type="ECO:0000313" key="3">
    <source>
        <dbReference type="EMBL" id="PZG17054.1"/>
    </source>
</evidence>
<dbReference type="SUPFAM" id="SSF56801">
    <property type="entry name" value="Acetyl-CoA synthetase-like"/>
    <property type="match status" value="1"/>
</dbReference>
<name>A0A2W2FPQ3_9ACTN</name>
<keyword evidence="1" id="KW-0472">Membrane</keyword>
<dbReference type="Proteomes" id="UP000248924">
    <property type="component" value="Unassembled WGS sequence"/>
</dbReference>
<dbReference type="PANTHER" id="PTHR43767">
    <property type="entry name" value="LONG-CHAIN-FATTY-ACID--COA LIGASE"/>
    <property type="match status" value="1"/>
</dbReference>
<dbReference type="Gene3D" id="3.40.50.980">
    <property type="match status" value="1"/>
</dbReference>
<dbReference type="InterPro" id="IPR050237">
    <property type="entry name" value="ATP-dep_AMP-bd_enzyme"/>
</dbReference>
<dbReference type="InterPro" id="IPR000873">
    <property type="entry name" value="AMP-dep_synth/lig_dom"/>
</dbReference>
<dbReference type="EMBL" id="POTY01000094">
    <property type="protein sequence ID" value="PZG17054.1"/>
    <property type="molecule type" value="Genomic_DNA"/>
</dbReference>
<accession>A0A2W2FPQ3</accession>
<dbReference type="OrthoDB" id="9803968at2"/>
<keyword evidence="1" id="KW-1133">Transmembrane helix</keyword>
<dbReference type="AlphaFoldDB" id="A0A2W2FPQ3"/>
<feature type="domain" description="AMP-dependent synthetase/ligase" evidence="2">
    <location>
        <begin position="6"/>
        <end position="105"/>
    </location>
</feature>
<dbReference type="PANTHER" id="PTHR43767:SF1">
    <property type="entry name" value="NONRIBOSOMAL PEPTIDE SYNTHASE PES1 (EUROFUNG)-RELATED"/>
    <property type="match status" value="1"/>
</dbReference>
<keyword evidence="4" id="KW-1185">Reference proteome</keyword>